<dbReference type="InterPro" id="IPR011042">
    <property type="entry name" value="6-blade_b-propeller_TolB-like"/>
</dbReference>
<keyword evidence="3" id="KW-0862">Zinc</keyword>
<evidence type="ECO:0000256" key="3">
    <source>
        <dbReference type="PIRSR" id="PIRSR605511-2"/>
    </source>
</evidence>
<dbReference type="InterPro" id="IPR005511">
    <property type="entry name" value="SMP-30"/>
</dbReference>
<comment type="cofactor">
    <cofactor evidence="3">
        <name>Zn(2+)</name>
        <dbReference type="ChEBI" id="CHEBI:29105"/>
    </cofactor>
    <text evidence="3">Binds 1 divalent metal cation per subunit.</text>
</comment>
<feature type="active site" description="Proton donor/acceptor" evidence="2">
    <location>
        <position position="207"/>
    </location>
</feature>
<proteinExistence type="inferred from homology"/>
<organism evidence="5 6">
    <name type="scientific">Bradyrhizobium macuxiense</name>
    <dbReference type="NCBI Taxonomy" id="1755647"/>
    <lineage>
        <taxon>Bacteria</taxon>
        <taxon>Pseudomonadati</taxon>
        <taxon>Pseudomonadota</taxon>
        <taxon>Alphaproteobacteria</taxon>
        <taxon>Hyphomicrobiales</taxon>
        <taxon>Nitrobacteraceae</taxon>
        <taxon>Bradyrhizobium</taxon>
    </lineage>
</organism>
<dbReference type="Pfam" id="PF08450">
    <property type="entry name" value="SGL"/>
    <property type="match status" value="1"/>
</dbReference>
<feature type="binding site" evidence="3">
    <location>
        <position position="110"/>
    </location>
    <ligand>
        <name>substrate</name>
    </ligand>
</feature>
<comment type="similarity">
    <text evidence="1">Belongs to the SMP-30/CGR1 family.</text>
</comment>
<keyword evidence="6" id="KW-1185">Reference proteome</keyword>
<name>A0A560LRX3_9BRAD</name>
<evidence type="ECO:0000313" key="5">
    <source>
        <dbReference type="EMBL" id="TWB98313.1"/>
    </source>
</evidence>
<feature type="binding site" evidence="3">
    <location>
        <position position="207"/>
    </location>
    <ligand>
        <name>a divalent metal cation</name>
        <dbReference type="ChEBI" id="CHEBI:60240"/>
    </ligand>
</feature>
<dbReference type="SUPFAM" id="SSF63829">
    <property type="entry name" value="Calcium-dependent phosphotriesterase"/>
    <property type="match status" value="1"/>
</dbReference>
<gene>
    <name evidence="5" type="ORF">FBZ93_106272</name>
</gene>
<comment type="caution">
    <text evidence="5">The sequence shown here is derived from an EMBL/GenBank/DDBJ whole genome shotgun (WGS) entry which is preliminary data.</text>
</comment>
<dbReference type="GO" id="GO:0019853">
    <property type="term" value="P:L-ascorbic acid biosynthetic process"/>
    <property type="evidence" value="ECO:0007669"/>
    <property type="project" value="TreeGrafter"/>
</dbReference>
<feature type="domain" description="SMP-30/Gluconolactonase/LRE-like region" evidence="4">
    <location>
        <begin position="25"/>
        <end position="265"/>
    </location>
</feature>
<dbReference type="GO" id="GO:0005509">
    <property type="term" value="F:calcium ion binding"/>
    <property type="evidence" value="ECO:0007669"/>
    <property type="project" value="TreeGrafter"/>
</dbReference>
<protein>
    <submittedName>
        <fullName evidence="5">Sugar lactone lactonase YvrE</fullName>
    </submittedName>
</protein>
<dbReference type="Gene3D" id="2.120.10.30">
    <property type="entry name" value="TolB, C-terminal domain"/>
    <property type="match status" value="1"/>
</dbReference>
<feature type="binding site" evidence="3">
    <location>
        <position position="157"/>
    </location>
    <ligand>
        <name>a divalent metal cation</name>
        <dbReference type="ChEBI" id="CHEBI:60240"/>
    </ligand>
</feature>
<dbReference type="PANTHER" id="PTHR10907">
    <property type="entry name" value="REGUCALCIN"/>
    <property type="match status" value="1"/>
</dbReference>
<accession>A0A560LRX3</accession>
<evidence type="ECO:0000313" key="6">
    <source>
        <dbReference type="Proteomes" id="UP000321304"/>
    </source>
</evidence>
<dbReference type="EMBL" id="VITY01000006">
    <property type="protein sequence ID" value="TWB98313.1"/>
    <property type="molecule type" value="Genomic_DNA"/>
</dbReference>
<dbReference type="PRINTS" id="PR01790">
    <property type="entry name" value="SMP30FAMILY"/>
</dbReference>
<dbReference type="Proteomes" id="UP000321304">
    <property type="component" value="Unassembled WGS sequence"/>
</dbReference>
<reference evidence="5 6" key="1">
    <citation type="submission" date="2019-06" db="EMBL/GenBank/DDBJ databases">
        <title>Genomic Encyclopedia of Type Strains, Phase IV (KMG-V): Genome sequencing to study the core and pangenomes of soil and plant-associated prokaryotes.</title>
        <authorList>
            <person name="Whitman W."/>
        </authorList>
    </citation>
    <scope>NUCLEOTIDE SEQUENCE [LARGE SCALE GENOMIC DNA]</scope>
    <source>
        <strain evidence="5 6">BR 10355</strain>
    </source>
</reference>
<sequence>MTDRAAEPPIDEVPTSVLSAERCHLGEGPTYDASTDTAWWFDIRERRLFEHRFADRRTIIHALPKMASALARIDGERQLILTEDGVYVRQVADGRLELFAALEADNPATRSNDARVHPSGTFWLGTMGRNAEQGAGAIYALHKGRITRLYPGITIPNAICFSPAGDVGYFADTATNVLHRVPLDPATGLPTGEPIDLIRHRGIGGLDGAVVDADGMIWNARWGGGCVDIYDPSGRHLRSLKVPAKQSSCPAFVGRDFSRVLVTSAWQDMDEAQRAADPGHGQTFLLDAAARGRAEPDVKLS</sequence>
<dbReference type="STRING" id="1755647.AS156_01315"/>
<dbReference type="AlphaFoldDB" id="A0A560LRX3"/>
<evidence type="ECO:0000256" key="1">
    <source>
        <dbReference type="ARBA" id="ARBA00008853"/>
    </source>
</evidence>
<dbReference type="PANTHER" id="PTHR10907:SF47">
    <property type="entry name" value="REGUCALCIN"/>
    <property type="match status" value="1"/>
</dbReference>
<dbReference type="InterPro" id="IPR013658">
    <property type="entry name" value="SGL"/>
</dbReference>
<dbReference type="OrthoDB" id="2633250at2"/>
<dbReference type="GO" id="GO:0004341">
    <property type="term" value="F:gluconolactonase activity"/>
    <property type="evidence" value="ECO:0007669"/>
    <property type="project" value="TreeGrafter"/>
</dbReference>
<evidence type="ECO:0000256" key="2">
    <source>
        <dbReference type="PIRSR" id="PIRSR605511-1"/>
    </source>
</evidence>
<evidence type="ECO:0000259" key="4">
    <source>
        <dbReference type="Pfam" id="PF08450"/>
    </source>
</evidence>
<keyword evidence="3" id="KW-0479">Metal-binding</keyword>
<feature type="binding site" evidence="3">
    <location>
        <position position="27"/>
    </location>
    <ligand>
        <name>a divalent metal cation</name>
        <dbReference type="ChEBI" id="CHEBI:60240"/>
    </ligand>
</feature>
<feature type="binding site" evidence="3">
    <location>
        <position position="112"/>
    </location>
    <ligand>
        <name>substrate</name>
    </ligand>
</feature>